<evidence type="ECO:0000313" key="1">
    <source>
        <dbReference type="EMBL" id="WUT48860.1"/>
    </source>
</evidence>
<proteinExistence type="predicted"/>
<gene>
    <name evidence="1" type="ORF">OG929_44215</name>
</gene>
<organism evidence="1 2">
    <name type="scientific">Streptomyces pseudovenezuelae</name>
    <dbReference type="NCBI Taxonomy" id="67350"/>
    <lineage>
        <taxon>Bacteria</taxon>
        <taxon>Bacillati</taxon>
        <taxon>Actinomycetota</taxon>
        <taxon>Actinomycetes</taxon>
        <taxon>Kitasatosporales</taxon>
        <taxon>Streptomycetaceae</taxon>
        <taxon>Streptomyces</taxon>
        <taxon>Streptomyces aurantiacus group</taxon>
    </lineage>
</organism>
<sequence>MLRTLDGNNPADAKCLEDAIVPPAHRGPLIDRCQPARCGNSIITPEHLPIWQAEYASLTQLRSLPALSANRRALIVQQIRDVEIALTKAGETRPPQPRPGLSATAEKALREAVERLFTGRPIRTDGKLTKQNLWREAGVSRATMNRATAVLVDWDSQVSQSAASKHDRAQAAEIARLRRQLRDNRHERQLLQDDVDAAATVIAALLTENTALREQLTKGSEVVVPVPLARR</sequence>
<dbReference type="EMBL" id="CP109011">
    <property type="protein sequence ID" value="WUT48860.1"/>
    <property type="molecule type" value="Genomic_DNA"/>
</dbReference>
<protein>
    <recommendedName>
        <fullName evidence="3">Transposase</fullName>
    </recommendedName>
</protein>
<evidence type="ECO:0000313" key="2">
    <source>
        <dbReference type="Proteomes" id="UP001432168"/>
    </source>
</evidence>
<name>A0ABZ1X9L2_9ACTN</name>
<keyword evidence="2" id="KW-1185">Reference proteome</keyword>
<evidence type="ECO:0008006" key="3">
    <source>
        <dbReference type="Google" id="ProtNLM"/>
    </source>
</evidence>
<dbReference type="RefSeq" id="WP_329272426.1">
    <property type="nucleotide sequence ID" value="NZ_CP109011.1"/>
</dbReference>
<accession>A0ABZ1X9L2</accession>
<dbReference type="Proteomes" id="UP001432168">
    <property type="component" value="Chromosome"/>
</dbReference>
<reference evidence="1" key="1">
    <citation type="submission" date="2022-10" db="EMBL/GenBank/DDBJ databases">
        <title>The complete genomes of actinobacterial strains from the NBC collection.</title>
        <authorList>
            <person name="Joergensen T.S."/>
            <person name="Alvarez Arevalo M."/>
            <person name="Sterndorff E.B."/>
            <person name="Faurdal D."/>
            <person name="Vuksanovic O."/>
            <person name="Mourched A.-S."/>
            <person name="Charusanti P."/>
            <person name="Shaw S."/>
            <person name="Blin K."/>
            <person name="Weber T."/>
        </authorList>
    </citation>
    <scope>NUCLEOTIDE SEQUENCE</scope>
    <source>
        <strain evidence="1">NBC_00686</strain>
    </source>
</reference>